<gene>
    <name evidence="3" type="ORF">SAMN04487955_101357</name>
</gene>
<dbReference type="EMBL" id="FPBP01000001">
    <property type="protein sequence ID" value="SFU33356.1"/>
    <property type="molecule type" value="Genomic_DNA"/>
</dbReference>
<proteinExistence type="predicted"/>
<dbReference type="PROSITE" id="PS50005">
    <property type="entry name" value="TPR"/>
    <property type="match status" value="1"/>
</dbReference>
<evidence type="ECO:0000313" key="4">
    <source>
        <dbReference type="Proteomes" id="UP000198693"/>
    </source>
</evidence>
<evidence type="ECO:0000256" key="1">
    <source>
        <dbReference type="PROSITE-ProRule" id="PRU00339"/>
    </source>
</evidence>
<dbReference type="InterPro" id="IPR039563">
    <property type="entry name" value="Peptidase_C39_single_dom"/>
</dbReference>
<dbReference type="SMART" id="SM00028">
    <property type="entry name" value="TPR"/>
    <property type="match status" value="2"/>
</dbReference>
<keyword evidence="1" id="KW-0802">TPR repeat</keyword>
<protein>
    <submittedName>
        <fullName evidence="3">Peptidase_C39 like family protein</fullName>
    </submittedName>
</protein>
<dbReference type="OrthoDB" id="5611441at2"/>
<accession>A0A1I7FBB9</accession>
<evidence type="ECO:0000313" key="3">
    <source>
        <dbReference type="EMBL" id="SFU33356.1"/>
    </source>
</evidence>
<dbReference type="Gene3D" id="3.90.70.10">
    <property type="entry name" value="Cysteine proteinases"/>
    <property type="match status" value="1"/>
</dbReference>
<organism evidence="3 4">
    <name type="scientific">Halomonas korlensis</name>
    <dbReference type="NCBI Taxonomy" id="463301"/>
    <lineage>
        <taxon>Bacteria</taxon>
        <taxon>Pseudomonadati</taxon>
        <taxon>Pseudomonadota</taxon>
        <taxon>Gammaproteobacteria</taxon>
        <taxon>Oceanospirillales</taxon>
        <taxon>Halomonadaceae</taxon>
        <taxon>Halomonas</taxon>
    </lineage>
</organism>
<dbReference type="Proteomes" id="UP000198693">
    <property type="component" value="Unassembled WGS sequence"/>
</dbReference>
<dbReference type="InterPro" id="IPR011990">
    <property type="entry name" value="TPR-like_helical_dom_sf"/>
</dbReference>
<evidence type="ECO:0000259" key="2">
    <source>
        <dbReference type="Pfam" id="PF13529"/>
    </source>
</evidence>
<dbReference type="AlphaFoldDB" id="A0A1I7FBB9"/>
<dbReference type="InterPro" id="IPR019734">
    <property type="entry name" value="TPR_rpt"/>
</dbReference>
<name>A0A1I7FBB9_9GAMM</name>
<dbReference type="InterPro" id="IPR039564">
    <property type="entry name" value="Peptidase_C39-like"/>
</dbReference>
<dbReference type="Pfam" id="PF13529">
    <property type="entry name" value="Peptidase_C39_2"/>
    <property type="match status" value="1"/>
</dbReference>
<sequence length="331" mass="36402">MLTSRVWYVENARAAGVLVLRKRLRKIPRLRFAGLCLILLLLTGCAATPQLAETTQQRLPERLLLDDVPFHGQRDYQCGPAALAMVLNAQGVEVSVDALIPQVFLPGREGSVQPEMLATVRRHGRIPFVIEGNLDTLLTEIAAGQPVVVMQNLSLPAWPLWHYAVAIGFDLEAEELILHSGETPQRIESFKRFDATWARSDRWAFVTLAPGKLPETINEDTAIEATTAWERLQGAEASLPAWNAIVERFPGTAMGHFALGNARHAVGDDEGAIHAFKQAVTNDPNLAVGWLNLGLLHHARGENSQAQRAIQQAADLPGKWQAHAEDALNRL</sequence>
<keyword evidence="4" id="KW-1185">Reference proteome</keyword>
<dbReference type="STRING" id="463301.SAMN04487955_101357"/>
<dbReference type="CDD" id="cd02549">
    <property type="entry name" value="Peptidase_C39A"/>
    <property type="match status" value="1"/>
</dbReference>
<dbReference type="Gene3D" id="1.25.40.10">
    <property type="entry name" value="Tetratricopeptide repeat domain"/>
    <property type="match status" value="1"/>
</dbReference>
<dbReference type="NCBIfam" id="NF033920">
    <property type="entry name" value="C39_PA2778_fam"/>
    <property type="match status" value="1"/>
</dbReference>
<reference evidence="4" key="1">
    <citation type="submission" date="2016-10" db="EMBL/GenBank/DDBJ databases">
        <authorList>
            <person name="Varghese N."/>
            <person name="Submissions S."/>
        </authorList>
    </citation>
    <scope>NUCLEOTIDE SEQUENCE [LARGE SCALE GENOMIC DNA]</scope>
    <source>
        <strain evidence="4">CGMCC 1.6981</strain>
    </source>
</reference>
<dbReference type="SUPFAM" id="SSF48452">
    <property type="entry name" value="TPR-like"/>
    <property type="match status" value="1"/>
</dbReference>
<feature type="repeat" description="TPR" evidence="1">
    <location>
        <begin position="253"/>
        <end position="286"/>
    </location>
</feature>
<dbReference type="RefSeq" id="WP_089792298.1">
    <property type="nucleotide sequence ID" value="NZ_FPBP01000001.1"/>
</dbReference>
<feature type="domain" description="Peptidase C39-like" evidence="2">
    <location>
        <begin position="67"/>
        <end position="178"/>
    </location>
</feature>